<feature type="non-terminal residue" evidence="2">
    <location>
        <position position="1"/>
    </location>
</feature>
<sequence>PIPSSKYSIQPGSMASRPRGARRCATGRQRRSSTSGN</sequence>
<accession>A0A382WSI6</accession>
<feature type="non-terminal residue" evidence="2">
    <location>
        <position position="37"/>
    </location>
</feature>
<dbReference type="AlphaFoldDB" id="A0A382WSI6"/>
<name>A0A382WSI6_9ZZZZ</name>
<proteinExistence type="predicted"/>
<reference evidence="2" key="1">
    <citation type="submission" date="2018-05" db="EMBL/GenBank/DDBJ databases">
        <authorList>
            <person name="Lanie J.A."/>
            <person name="Ng W.-L."/>
            <person name="Kazmierczak K.M."/>
            <person name="Andrzejewski T.M."/>
            <person name="Davidsen T.M."/>
            <person name="Wayne K.J."/>
            <person name="Tettelin H."/>
            <person name="Glass J.I."/>
            <person name="Rusch D."/>
            <person name="Podicherti R."/>
            <person name="Tsui H.-C.T."/>
            <person name="Winkler M.E."/>
        </authorList>
    </citation>
    <scope>NUCLEOTIDE SEQUENCE</scope>
</reference>
<organism evidence="2">
    <name type="scientific">marine metagenome</name>
    <dbReference type="NCBI Taxonomy" id="408172"/>
    <lineage>
        <taxon>unclassified sequences</taxon>
        <taxon>metagenomes</taxon>
        <taxon>ecological metagenomes</taxon>
    </lineage>
</organism>
<evidence type="ECO:0000256" key="1">
    <source>
        <dbReference type="SAM" id="MobiDB-lite"/>
    </source>
</evidence>
<dbReference type="EMBL" id="UINC01162086">
    <property type="protein sequence ID" value="SVD61643.1"/>
    <property type="molecule type" value="Genomic_DNA"/>
</dbReference>
<protein>
    <submittedName>
        <fullName evidence="2">Uncharacterized protein</fullName>
    </submittedName>
</protein>
<feature type="compositionally biased region" description="Polar residues" evidence="1">
    <location>
        <begin position="1"/>
        <end position="13"/>
    </location>
</feature>
<evidence type="ECO:0000313" key="2">
    <source>
        <dbReference type="EMBL" id="SVD61643.1"/>
    </source>
</evidence>
<gene>
    <name evidence="2" type="ORF">METZ01_LOCUS414497</name>
</gene>
<feature type="region of interest" description="Disordered" evidence="1">
    <location>
        <begin position="1"/>
        <end position="37"/>
    </location>
</feature>